<dbReference type="SUPFAM" id="SSF49842">
    <property type="entry name" value="TNF-like"/>
    <property type="match status" value="1"/>
</dbReference>
<evidence type="ECO:0000259" key="4">
    <source>
        <dbReference type="PROSITE" id="PS50871"/>
    </source>
</evidence>
<dbReference type="AlphaFoldDB" id="A0A8W8KSD0"/>
<dbReference type="PANTHER" id="PTHR22923:SF116">
    <property type="entry name" value="C1Q DOMAIN-CONTAINING PROTEIN"/>
    <property type="match status" value="1"/>
</dbReference>
<proteinExistence type="predicted"/>
<dbReference type="OrthoDB" id="8440910at2759"/>
<protein>
    <recommendedName>
        <fullName evidence="4">C1q domain-containing protein</fullName>
    </recommendedName>
</protein>
<dbReference type="InterPro" id="IPR001073">
    <property type="entry name" value="C1q_dom"/>
</dbReference>
<keyword evidence="6" id="KW-1185">Reference proteome</keyword>
<evidence type="ECO:0000256" key="2">
    <source>
        <dbReference type="ARBA" id="ARBA00022525"/>
    </source>
</evidence>
<dbReference type="SMART" id="SM00110">
    <property type="entry name" value="C1Q"/>
    <property type="match status" value="1"/>
</dbReference>
<evidence type="ECO:0000256" key="1">
    <source>
        <dbReference type="ARBA" id="ARBA00004613"/>
    </source>
</evidence>
<dbReference type="InterPro" id="IPR050822">
    <property type="entry name" value="Cerebellin_Synaptic_Org"/>
</dbReference>
<dbReference type="Proteomes" id="UP000005408">
    <property type="component" value="Unassembled WGS sequence"/>
</dbReference>
<reference evidence="5" key="1">
    <citation type="submission" date="2022-08" db="UniProtKB">
        <authorList>
            <consortium name="EnsemblMetazoa"/>
        </authorList>
    </citation>
    <scope>IDENTIFICATION</scope>
    <source>
        <strain evidence="5">05x7-T-G4-1.051#20</strain>
    </source>
</reference>
<sequence>MLPGVLAKDCKKMSMFLALLFYVYLPISSSKLTTLLKDKNLTSLEERLANLEQTIERRLNVTERVLGQLLTGKDNDNLEDIDVLALRSGILSAKSAPILFSAYKWSSESSISTRAIIRFERTYINPGNHYHTEDGIFIAPVTGIYMFHWTIATGGSSFSTQLMVAGSVRASNLVPHPGGADSSSAMVIISVNKEDHVWIQIYGSLEHVYGSSTAIGNNYQSTFSGILLQAS</sequence>
<dbReference type="PANTHER" id="PTHR22923">
    <property type="entry name" value="CEREBELLIN-RELATED"/>
    <property type="match status" value="1"/>
</dbReference>
<evidence type="ECO:0000256" key="3">
    <source>
        <dbReference type="ARBA" id="ARBA00022729"/>
    </source>
</evidence>
<dbReference type="PRINTS" id="PR00007">
    <property type="entry name" value="COMPLEMNTC1Q"/>
</dbReference>
<comment type="subcellular location">
    <subcellularLocation>
        <location evidence="1">Secreted</location>
    </subcellularLocation>
</comment>
<dbReference type="InterPro" id="IPR008983">
    <property type="entry name" value="Tumour_necrosis_fac-like_dom"/>
</dbReference>
<dbReference type="OMA" id="FSAYKWS"/>
<dbReference type="EnsemblMetazoa" id="G25098.2">
    <property type="protein sequence ID" value="G25098.2:cds"/>
    <property type="gene ID" value="G25098"/>
</dbReference>
<evidence type="ECO:0000313" key="5">
    <source>
        <dbReference type="EnsemblMetazoa" id="G25098.2:cds"/>
    </source>
</evidence>
<organism evidence="5 6">
    <name type="scientific">Magallana gigas</name>
    <name type="common">Pacific oyster</name>
    <name type="synonym">Crassostrea gigas</name>
    <dbReference type="NCBI Taxonomy" id="29159"/>
    <lineage>
        <taxon>Eukaryota</taxon>
        <taxon>Metazoa</taxon>
        <taxon>Spiralia</taxon>
        <taxon>Lophotrochozoa</taxon>
        <taxon>Mollusca</taxon>
        <taxon>Bivalvia</taxon>
        <taxon>Autobranchia</taxon>
        <taxon>Pteriomorphia</taxon>
        <taxon>Ostreida</taxon>
        <taxon>Ostreoidea</taxon>
        <taxon>Ostreidae</taxon>
        <taxon>Magallana</taxon>
    </lineage>
</organism>
<dbReference type="PROSITE" id="PS50871">
    <property type="entry name" value="C1Q"/>
    <property type="match status" value="1"/>
</dbReference>
<dbReference type="Pfam" id="PF00386">
    <property type="entry name" value="C1q"/>
    <property type="match status" value="1"/>
</dbReference>
<dbReference type="Gene3D" id="2.60.120.40">
    <property type="match status" value="1"/>
</dbReference>
<keyword evidence="3" id="KW-0732">Signal</keyword>
<feature type="domain" description="C1q" evidence="4">
    <location>
        <begin position="93"/>
        <end position="231"/>
    </location>
</feature>
<keyword evidence="2" id="KW-0964">Secreted</keyword>
<dbReference type="GO" id="GO:0005576">
    <property type="term" value="C:extracellular region"/>
    <property type="evidence" value="ECO:0007669"/>
    <property type="project" value="UniProtKB-SubCell"/>
</dbReference>
<accession>A0A8W8KSD0</accession>
<name>A0A8W8KSD0_MAGGI</name>
<evidence type="ECO:0000313" key="6">
    <source>
        <dbReference type="Proteomes" id="UP000005408"/>
    </source>
</evidence>